<reference evidence="1 2" key="1">
    <citation type="journal article" date="2015" name="Biotechnol. Biofuels">
        <title>Enhanced degradation of softwood versus hardwood by the white-rot fungus Pycnoporus coccineus.</title>
        <authorList>
            <person name="Couturier M."/>
            <person name="Navarro D."/>
            <person name="Chevret D."/>
            <person name="Henrissat B."/>
            <person name="Piumi F."/>
            <person name="Ruiz-Duenas F.J."/>
            <person name="Martinez A.T."/>
            <person name="Grigoriev I.V."/>
            <person name="Riley R."/>
            <person name="Lipzen A."/>
            <person name="Berrin J.G."/>
            <person name="Master E.R."/>
            <person name="Rosso M.N."/>
        </authorList>
    </citation>
    <scope>NUCLEOTIDE SEQUENCE [LARGE SCALE GENOMIC DNA]</scope>
    <source>
        <strain evidence="1 2">BRFM310</strain>
    </source>
</reference>
<dbReference type="EMBL" id="KZ084105">
    <property type="protein sequence ID" value="OSD02425.1"/>
    <property type="molecule type" value="Genomic_DNA"/>
</dbReference>
<accession>A0A1Y2IMT2</accession>
<organism evidence="1 2">
    <name type="scientific">Trametes coccinea (strain BRFM310)</name>
    <name type="common">Pycnoporus coccineus</name>
    <dbReference type="NCBI Taxonomy" id="1353009"/>
    <lineage>
        <taxon>Eukaryota</taxon>
        <taxon>Fungi</taxon>
        <taxon>Dikarya</taxon>
        <taxon>Basidiomycota</taxon>
        <taxon>Agaricomycotina</taxon>
        <taxon>Agaricomycetes</taxon>
        <taxon>Polyporales</taxon>
        <taxon>Polyporaceae</taxon>
        <taxon>Trametes</taxon>
    </lineage>
</organism>
<evidence type="ECO:0000313" key="1">
    <source>
        <dbReference type="EMBL" id="OSD02425.1"/>
    </source>
</evidence>
<protein>
    <submittedName>
        <fullName evidence="1">Uncharacterized protein</fullName>
    </submittedName>
</protein>
<keyword evidence="2" id="KW-1185">Reference proteome</keyword>
<proteinExistence type="predicted"/>
<dbReference type="AlphaFoldDB" id="A0A1Y2IMT2"/>
<sequence>MGFWADIIYAHDFGRYCTLYLRLMTAVPDAPPQWVNKVARNAVLSNGEVALHYLEETDFSGDNLHIDGTEGMAHPQSQQANFISRYEQCWKCVWDALGQDPELLECWYKVAT</sequence>
<name>A0A1Y2IMT2_TRAC3</name>
<evidence type="ECO:0000313" key="2">
    <source>
        <dbReference type="Proteomes" id="UP000193067"/>
    </source>
</evidence>
<gene>
    <name evidence="1" type="ORF">PYCCODRAFT_1435424</name>
</gene>
<dbReference type="Proteomes" id="UP000193067">
    <property type="component" value="Unassembled WGS sequence"/>
</dbReference>